<name>A0AAQ1P677_9PSED</name>
<protein>
    <submittedName>
        <fullName evidence="1">Uncharacterized protein</fullName>
    </submittedName>
</protein>
<dbReference type="Proteomes" id="UP000294335">
    <property type="component" value="Unassembled WGS sequence"/>
</dbReference>
<dbReference type="EMBL" id="OPYN01000048">
    <property type="protein sequence ID" value="SPO59263.1"/>
    <property type="molecule type" value="Genomic_DNA"/>
</dbReference>
<reference evidence="1 2" key="1">
    <citation type="submission" date="2018-02" db="EMBL/GenBank/DDBJ databases">
        <authorList>
            <person name="Dubost A."/>
        </authorList>
    </citation>
    <scope>NUCLEOTIDE SEQUENCE [LARGE SCALE GENOMIC DNA]</scope>
    <source>
        <strain evidence="2">JV551A3</strain>
    </source>
</reference>
<dbReference type="AlphaFoldDB" id="A0AAQ1P677"/>
<gene>
    <name evidence="1" type="ORF">JV551A3_V1_480012</name>
</gene>
<proteinExistence type="predicted"/>
<evidence type="ECO:0000313" key="2">
    <source>
        <dbReference type="Proteomes" id="UP000294335"/>
    </source>
</evidence>
<sequence>MRDSCGSGFTREEAGAVKNKFPGKLP</sequence>
<keyword evidence="2" id="KW-1185">Reference proteome</keyword>
<organism evidence="1 2">
    <name type="scientific">Pseudomonas inefficax</name>
    <dbReference type="NCBI Taxonomy" id="2078786"/>
    <lineage>
        <taxon>Bacteria</taxon>
        <taxon>Pseudomonadati</taxon>
        <taxon>Pseudomonadota</taxon>
        <taxon>Gammaproteobacteria</taxon>
        <taxon>Pseudomonadales</taxon>
        <taxon>Pseudomonadaceae</taxon>
        <taxon>Pseudomonas</taxon>
    </lineage>
</organism>
<evidence type="ECO:0000313" key="1">
    <source>
        <dbReference type="EMBL" id="SPO59263.1"/>
    </source>
</evidence>
<accession>A0AAQ1P677</accession>
<comment type="caution">
    <text evidence="1">The sequence shown here is derived from an EMBL/GenBank/DDBJ whole genome shotgun (WGS) entry which is preliminary data.</text>
</comment>